<dbReference type="Pfam" id="PF00270">
    <property type="entry name" value="DEAD"/>
    <property type="match status" value="1"/>
</dbReference>
<comment type="caution">
    <text evidence="9">The sequence shown here is derived from an EMBL/GenBank/DDBJ whole genome shotgun (WGS) entry which is preliminary data.</text>
</comment>
<reference evidence="9" key="2">
    <citation type="journal article" date="2023" name="Microbiol Resour">
        <title>Decontamination and Annotation of the Draft Genome Sequence of the Oomycete Lagenidium giganteum ARSEF 373.</title>
        <authorList>
            <person name="Morgan W.R."/>
            <person name="Tartar A."/>
        </authorList>
    </citation>
    <scope>NUCLEOTIDE SEQUENCE</scope>
    <source>
        <strain evidence="9">ARSEF 373</strain>
    </source>
</reference>
<keyword evidence="4" id="KW-0347">Helicase</keyword>
<dbReference type="GO" id="GO:0016787">
    <property type="term" value="F:hydrolase activity"/>
    <property type="evidence" value="ECO:0007669"/>
    <property type="project" value="UniProtKB-KW"/>
</dbReference>
<keyword evidence="2" id="KW-0547">Nucleotide-binding</keyword>
<dbReference type="SMART" id="SM00487">
    <property type="entry name" value="DEXDc"/>
    <property type="match status" value="1"/>
</dbReference>
<dbReference type="SUPFAM" id="SSF52540">
    <property type="entry name" value="P-loop containing nucleoside triphosphate hydrolases"/>
    <property type="match status" value="1"/>
</dbReference>
<feature type="region of interest" description="Disordered" evidence="6">
    <location>
        <begin position="877"/>
        <end position="903"/>
    </location>
</feature>
<dbReference type="EMBL" id="DAKRPA010000004">
    <property type="protein sequence ID" value="DBA04893.1"/>
    <property type="molecule type" value="Genomic_DNA"/>
</dbReference>
<dbReference type="Gene3D" id="1.10.238.10">
    <property type="entry name" value="EF-hand"/>
    <property type="match status" value="1"/>
</dbReference>
<dbReference type="CDD" id="cd18787">
    <property type="entry name" value="SF2_C_DEAD"/>
    <property type="match status" value="1"/>
</dbReference>
<dbReference type="GO" id="GO:0046785">
    <property type="term" value="P:microtubule polymerization"/>
    <property type="evidence" value="ECO:0007669"/>
    <property type="project" value="InterPro"/>
</dbReference>
<keyword evidence="3" id="KW-0378">Hydrolase</keyword>
<feature type="region of interest" description="Disordered" evidence="6">
    <location>
        <begin position="542"/>
        <end position="565"/>
    </location>
</feature>
<dbReference type="InterPro" id="IPR014001">
    <property type="entry name" value="Helicase_ATP-bd"/>
</dbReference>
<dbReference type="InterPro" id="IPR008907">
    <property type="entry name" value="TPP/p25"/>
</dbReference>
<evidence type="ECO:0000259" key="7">
    <source>
        <dbReference type="PROSITE" id="PS51192"/>
    </source>
</evidence>
<keyword evidence="5" id="KW-0067">ATP-binding</keyword>
<evidence type="ECO:0000256" key="1">
    <source>
        <dbReference type="ARBA" id="ARBA00010994"/>
    </source>
</evidence>
<dbReference type="GO" id="GO:0015631">
    <property type="term" value="F:tubulin binding"/>
    <property type="evidence" value="ECO:0007669"/>
    <property type="project" value="InterPro"/>
</dbReference>
<dbReference type="InterPro" id="IPR027417">
    <property type="entry name" value="P-loop_NTPase"/>
</dbReference>
<evidence type="ECO:0000256" key="6">
    <source>
        <dbReference type="SAM" id="MobiDB-lite"/>
    </source>
</evidence>
<reference evidence="9" key="1">
    <citation type="submission" date="2022-11" db="EMBL/GenBank/DDBJ databases">
        <authorList>
            <person name="Morgan W.R."/>
            <person name="Tartar A."/>
        </authorList>
    </citation>
    <scope>NUCLEOTIDE SEQUENCE</scope>
    <source>
        <strain evidence="9">ARSEF 373</strain>
    </source>
</reference>
<dbReference type="CDD" id="cd23022">
    <property type="entry name" value="zf-HIT_DDX59"/>
    <property type="match status" value="1"/>
</dbReference>
<comment type="similarity">
    <text evidence="1">Belongs to the TPPP family.</text>
</comment>
<dbReference type="SMART" id="SM00490">
    <property type="entry name" value="HELICc"/>
    <property type="match status" value="1"/>
</dbReference>
<dbReference type="PROSITE" id="PS51192">
    <property type="entry name" value="HELICASE_ATP_BIND_1"/>
    <property type="match status" value="1"/>
</dbReference>
<dbReference type="InterPro" id="IPR001650">
    <property type="entry name" value="Helicase_C-like"/>
</dbReference>
<dbReference type="PANTHER" id="PTHR47959:SF1">
    <property type="entry name" value="ATP-DEPENDENT RNA HELICASE DBPA"/>
    <property type="match status" value="1"/>
</dbReference>
<name>A0AAV2ZK85_9STRA</name>
<evidence type="ECO:0000256" key="4">
    <source>
        <dbReference type="ARBA" id="ARBA00022806"/>
    </source>
</evidence>
<dbReference type="GO" id="GO:0003676">
    <property type="term" value="F:nucleic acid binding"/>
    <property type="evidence" value="ECO:0007669"/>
    <property type="project" value="InterPro"/>
</dbReference>
<gene>
    <name evidence="9" type="ORF">N0F65_006895</name>
</gene>
<dbReference type="Pfam" id="PF00271">
    <property type="entry name" value="Helicase_C"/>
    <property type="match status" value="1"/>
</dbReference>
<dbReference type="Proteomes" id="UP001146120">
    <property type="component" value="Unassembled WGS sequence"/>
</dbReference>
<dbReference type="GO" id="GO:0005524">
    <property type="term" value="F:ATP binding"/>
    <property type="evidence" value="ECO:0007669"/>
    <property type="project" value="UniProtKB-KW"/>
</dbReference>
<evidence type="ECO:0000256" key="2">
    <source>
        <dbReference type="ARBA" id="ARBA00022741"/>
    </source>
</evidence>
<feature type="domain" description="Helicase ATP-binding" evidence="7">
    <location>
        <begin position="139"/>
        <end position="324"/>
    </location>
</feature>
<dbReference type="GO" id="GO:0003724">
    <property type="term" value="F:RNA helicase activity"/>
    <property type="evidence" value="ECO:0007669"/>
    <property type="project" value="TreeGrafter"/>
</dbReference>
<organism evidence="9 10">
    <name type="scientific">Lagenidium giganteum</name>
    <dbReference type="NCBI Taxonomy" id="4803"/>
    <lineage>
        <taxon>Eukaryota</taxon>
        <taxon>Sar</taxon>
        <taxon>Stramenopiles</taxon>
        <taxon>Oomycota</taxon>
        <taxon>Peronosporomycetes</taxon>
        <taxon>Pythiales</taxon>
        <taxon>Pythiaceae</taxon>
    </lineage>
</organism>
<evidence type="ECO:0000259" key="8">
    <source>
        <dbReference type="PROSITE" id="PS51194"/>
    </source>
</evidence>
<feature type="domain" description="Helicase C-terminal" evidence="8">
    <location>
        <begin position="358"/>
        <end position="517"/>
    </location>
</feature>
<protein>
    <recommendedName>
        <fullName evidence="11">RNA helicase</fullName>
    </recommendedName>
</protein>
<dbReference type="Pfam" id="PF05517">
    <property type="entry name" value="p25-alpha"/>
    <property type="match status" value="1"/>
</dbReference>
<dbReference type="GO" id="GO:0005829">
    <property type="term" value="C:cytosol"/>
    <property type="evidence" value="ECO:0007669"/>
    <property type="project" value="TreeGrafter"/>
</dbReference>
<evidence type="ECO:0000313" key="10">
    <source>
        <dbReference type="Proteomes" id="UP001146120"/>
    </source>
</evidence>
<keyword evidence="10" id="KW-1185">Reference proteome</keyword>
<dbReference type="PROSITE" id="PS51194">
    <property type="entry name" value="HELICASE_CTER"/>
    <property type="match status" value="1"/>
</dbReference>
<feature type="compositionally biased region" description="Pro residues" evidence="6">
    <location>
        <begin position="894"/>
        <end position="903"/>
    </location>
</feature>
<evidence type="ECO:0000256" key="5">
    <source>
        <dbReference type="ARBA" id="ARBA00022840"/>
    </source>
</evidence>
<proteinExistence type="inferred from homology"/>
<accession>A0AAV2ZK85</accession>
<dbReference type="InterPro" id="IPR050079">
    <property type="entry name" value="DEAD_box_RNA_helicase"/>
</dbReference>
<dbReference type="InterPro" id="IPR011545">
    <property type="entry name" value="DEAD/DEAH_box_helicase_dom"/>
</dbReference>
<sequence>MDDDSGADTIVQHAKDQRAPEADEPVCVLCGRYGEYVCDLTDEDVCSIECRDVCIARHSQREEELARALQDERDLDKARADAARLRQQLDIRVSCVDDPTWTPPLLLNDFACEQLPVELTHNLEANQYTQPTPVQMQSIPCILAGDSVLVSAPTGTGKTAAFLIPIIANLVHVAQASSFTVAPPLSAVVLSPIRELAIQTESVAKLLMRQIPYMMTALLVGGLPLPPQLYRLKRGVQVVIATPGRLLEVAKIEDDDDIAGLWRHVRHSVVDEVDVLVDSGFQQQVIEVLAHIATPKTQLLCFSATIPARVEAFVQQLMDERRGATTKFLRIEVGGFDGALGLSRELQHDVRWVANNAKKARLFTFLREKAGQPTLVFVDSKQGADLLADAIGKKCPGVVARSVHAGKSQQERLHALEAFINEDVSVLVSTSVLSRGIDLIQVENVVIFDLPKQATDYVHLVGRAGRSLPGDDIDPQATRRACVLAFANEDDRSVLRDLVPVLRCAHVRVPTDAYALLHSGSTKPTSALTAITESRRAFRLRTLATQPSRRGDHADGGSNDDDGLTDAAQRWQEFHRPQKRARTRWDVPWTYLPRQLAWAFMVVSGHETKEVTMSQQQARTSSASSSQKRDVYARLYDKRSYTGVYRKRFENDCYDQSECVVHDLSNAIRPNLNCGVDPKTKRASMPYDVGHIHPLSSFCSSNKLTTCLSVQIPAFDLMWSITRSIVVFTATSTECSSPTEQRLQGDPNDPHTLLKAVFHYYCRFGRTGAKGADEKTLDNANFSKLCRDCPDLLDNNFSRTDVDLIFVKAKKKGERRINYPRFLDALGMIAIQKYADLTLETSVPKLLEMHIAKLPCVMEFTDGKSVQAVWLKRASNSDLPGAPDANDNQVAGVMPPPAPMPPL</sequence>
<dbReference type="InterPro" id="IPR011992">
    <property type="entry name" value="EF-hand-dom_pair"/>
</dbReference>
<evidence type="ECO:0000256" key="3">
    <source>
        <dbReference type="ARBA" id="ARBA00022801"/>
    </source>
</evidence>
<dbReference type="AlphaFoldDB" id="A0AAV2ZK85"/>
<dbReference type="SUPFAM" id="SSF47473">
    <property type="entry name" value="EF-hand"/>
    <property type="match status" value="1"/>
</dbReference>
<evidence type="ECO:0000313" key="9">
    <source>
        <dbReference type="EMBL" id="DBA04893.1"/>
    </source>
</evidence>
<dbReference type="PANTHER" id="PTHR47959">
    <property type="entry name" value="ATP-DEPENDENT RNA HELICASE RHLE-RELATED"/>
    <property type="match status" value="1"/>
</dbReference>
<dbReference type="Gene3D" id="3.30.60.220">
    <property type="match status" value="1"/>
</dbReference>
<dbReference type="Gene3D" id="3.40.50.300">
    <property type="entry name" value="P-loop containing nucleotide triphosphate hydrolases"/>
    <property type="match status" value="2"/>
</dbReference>
<evidence type="ECO:0008006" key="11">
    <source>
        <dbReference type="Google" id="ProtNLM"/>
    </source>
</evidence>